<dbReference type="PROSITE" id="PS50920">
    <property type="entry name" value="SOLCAR"/>
    <property type="match status" value="3"/>
</dbReference>
<gene>
    <name evidence="11" type="ORF">ABB37_01158</name>
</gene>
<dbReference type="GO" id="GO:0006862">
    <property type="term" value="P:nucleotide transport"/>
    <property type="evidence" value="ECO:0007669"/>
    <property type="project" value="InterPro"/>
</dbReference>
<dbReference type="GO" id="GO:0055085">
    <property type="term" value="P:transmembrane transport"/>
    <property type="evidence" value="ECO:0007669"/>
    <property type="project" value="InterPro"/>
</dbReference>
<organism evidence="11 12">
    <name type="scientific">Leptomonas pyrrhocoris</name>
    <name type="common">Firebug parasite</name>
    <dbReference type="NCBI Taxonomy" id="157538"/>
    <lineage>
        <taxon>Eukaryota</taxon>
        <taxon>Discoba</taxon>
        <taxon>Euglenozoa</taxon>
        <taxon>Kinetoplastea</taxon>
        <taxon>Metakinetoplastina</taxon>
        <taxon>Trypanosomatida</taxon>
        <taxon>Trypanosomatidae</taxon>
        <taxon>Leishmaniinae</taxon>
        <taxon>Leptomonas</taxon>
    </lineage>
</organism>
<keyword evidence="4 8" id="KW-0812">Transmembrane</keyword>
<proteinExistence type="inferred from homology"/>
<evidence type="ECO:0000256" key="8">
    <source>
        <dbReference type="PROSITE-ProRule" id="PRU00282"/>
    </source>
</evidence>
<keyword evidence="6" id="KW-1133">Transmembrane helix</keyword>
<evidence type="ECO:0000256" key="2">
    <source>
        <dbReference type="ARBA" id="ARBA00006375"/>
    </source>
</evidence>
<feature type="repeat" description="Solcar" evidence="8">
    <location>
        <begin position="12"/>
        <end position="106"/>
    </location>
</feature>
<keyword evidence="5" id="KW-0677">Repeat</keyword>
<dbReference type="Proteomes" id="UP000037923">
    <property type="component" value="Unassembled WGS sequence"/>
</dbReference>
<reference evidence="11 12" key="1">
    <citation type="submission" date="2015-07" db="EMBL/GenBank/DDBJ databases">
        <title>High-quality genome of monoxenous trypanosomatid Leptomonas pyrrhocoris.</title>
        <authorList>
            <person name="Flegontov P."/>
            <person name="Butenko A."/>
            <person name="Firsov S."/>
            <person name="Vlcek C."/>
            <person name="Logacheva M.D."/>
            <person name="Field M."/>
            <person name="Filatov D."/>
            <person name="Flegontova O."/>
            <person name="Gerasimov E."/>
            <person name="Jackson A.P."/>
            <person name="Kelly S."/>
            <person name="Opperdoes F."/>
            <person name="O'Reilly A."/>
            <person name="Votypka J."/>
            <person name="Yurchenko V."/>
            <person name="Lukes J."/>
        </authorList>
    </citation>
    <scope>NUCLEOTIDE SEQUENCE [LARGE SCALE GENOMIC DNA]</scope>
    <source>
        <strain evidence="11">H10</strain>
    </source>
</reference>
<dbReference type="InterPro" id="IPR023395">
    <property type="entry name" value="MCP_dom_sf"/>
</dbReference>
<evidence type="ECO:0000256" key="5">
    <source>
        <dbReference type="ARBA" id="ARBA00022737"/>
    </source>
</evidence>
<evidence type="ECO:0000313" key="11">
    <source>
        <dbReference type="EMBL" id="KPA84637.1"/>
    </source>
</evidence>
<comment type="similarity">
    <text evidence="2 9">Belongs to the mitochondrial carrier (TC 2.A.29) family.</text>
</comment>
<protein>
    <submittedName>
        <fullName evidence="11">Putative mitochondrial mitochondrial carrier protein-like protein</fullName>
    </submittedName>
</protein>
<accession>A0A0M9G880</accession>
<evidence type="ECO:0000256" key="9">
    <source>
        <dbReference type="RuleBase" id="RU000488"/>
    </source>
</evidence>
<dbReference type="GO" id="GO:0016020">
    <property type="term" value="C:membrane"/>
    <property type="evidence" value="ECO:0007669"/>
    <property type="project" value="UniProtKB-SubCell"/>
</dbReference>
<comment type="subcellular location">
    <subcellularLocation>
        <location evidence="1">Membrane</location>
        <topology evidence="1">Multi-pass membrane protein</topology>
    </subcellularLocation>
</comment>
<evidence type="ECO:0000256" key="10">
    <source>
        <dbReference type="SAM" id="MobiDB-lite"/>
    </source>
</evidence>
<comment type="caution">
    <text evidence="11">The sequence shown here is derived from an EMBL/GenBank/DDBJ whole genome shotgun (WGS) entry which is preliminary data.</text>
</comment>
<feature type="region of interest" description="Disordered" evidence="10">
    <location>
        <begin position="117"/>
        <end position="139"/>
    </location>
</feature>
<dbReference type="OMA" id="QLIYREE"/>
<dbReference type="GeneID" id="26901453"/>
<dbReference type="RefSeq" id="XP_015663076.1">
    <property type="nucleotide sequence ID" value="XM_015797556.1"/>
</dbReference>
<evidence type="ECO:0000256" key="6">
    <source>
        <dbReference type="ARBA" id="ARBA00022989"/>
    </source>
</evidence>
<name>A0A0M9G880_LEPPY</name>
<keyword evidence="7 8" id="KW-0472">Membrane</keyword>
<feature type="compositionally biased region" description="Polar residues" evidence="10">
    <location>
        <begin position="120"/>
        <end position="139"/>
    </location>
</feature>
<dbReference type="RefSeq" id="XP_015663077.1">
    <property type="nucleotide sequence ID" value="XM_015797557.1"/>
</dbReference>
<keyword evidence="12" id="KW-1185">Reference proteome</keyword>
<dbReference type="SUPFAM" id="SSF103506">
    <property type="entry name" value="Mitochondrial carrier"/>
    <property type="match status" value="1"/>
</dbReference>
<dbReference type="AlphaFoldDB" id="A0A0M9G880"/>
<dbReference type="PANTHER" id="PTHR45683">
    <property type="entry name" value="MITOCHONDRIAL NICOTINAMIDE ADENINE DINUCLEOTIDE TRANSPORTER 1-RELATED-RELATED"/>
    <property type="match status" value="1"/>
</dbReference>
<dbReference type="Gene3D" id="1.50.40.10">
    <property type="entry name" value="Mitochondrial carrier domain"/>
    <property type="match status" value="2"/>
</dbReference>
<feature type="repeat" description="Solcar" evidence="8">
    <location>
        <begin position="247"/>
        <end position="336"/>
    </location>
</feature>
<evidence type="ECO:0000313" key="12">
    <source>
        <dbReference type="Proteomes" id="UP000037923"/>
    </source>
</evidence>
<dbReference type="VEuPathDB" id="TriTrypDB:LpyrH10_02_1320"/>
<evidence type="ECO:0000256" key="3">
    <source>
        <dbReference type="ARBA" id="ARBA00022448"/>
    </source>
</evidence>
<dbReference type="InterPro" id="IPR018108">
    <property type="entry name" value="MCP_transmembrane"/>
</dbReference>
<evidence type="ECO:0000256" key="7">
    <source>
        <dbReference type="ARBA" id="ARBA00023136"/>
    </source>
</evidence>
<dbReference type="Pfam" id="PF00153">
    <property type="entry name" value="Mito_carr"/>
    <property type="match status" value="3"/>
</dbReference>
<dbReference type="EMBL" id="LGTL01000002">
    <property type="protein sequence ID" value="KPA84637.1"/>
    <property type="molecule type" value="Genomic_DNA"/>
</dbReference>
<dbReference type="EMBL" id="LGTL01000002">
    <property type="protein sequence ID" value="KPA84638.1"/>
    <property type="molecule type" value="Genomic_DNA"/>
</dbReference>
<dbReference type="InterPro" id="IPR044712">
    <property type="entry name" value="SLC25A32-like"/>
</dbReference>
<dbReference type="OrthoDB" id="428293at2759"/>
<keyword evidence="3 9" id="KW-0813">Transport</keyword>
<evidence type="ECO:0000256" key="1">
    <source>
        <dbReference type="ARBA" id="ARBA00004141"/>
    </source>
</evidence>
<feature type="repeat" description="Solcar" evidence="8">
    <location>
        <begin position="145"/>
        <end position="237"/>
    </location>
</feature>
<evidence type="ECO:0000256" key="4">
    <source>
        <dbReference type="ARBA" id="ARBA00022692"/>
    </source>
</evidence>
<sequence>MSERKKSLPPKATFIQHTVASQLGGATSTILLYPIDVVRMRFMSQDDTRIRQHNGQTYHSITTAFRLIYREEGGTRAFFRGCHVSVLGTVCAWGVYMYFYRCQCAWYETWQNNQQQQQQRPTGTSSQEETSKGTISVGSGSASWKSLVQRFGFSIVASCTSAVVCNPIWLLKTRMQLEEASARTETVQRNFRTFRHGFVYTVKTTGLRSLWRGVSAQMLLAIPNAFNLPLYDTIKSTTMSLTGRNELSVVEVCTCSTLTKVVLALICQPLLVVKTRLQDHRARSGEVQYETFAQSTKTVWRRGGLVAFYRGMVPSLCQAVPRSVLTFVFYEKFLRFARQIS</sequence>